<comment type="caution">
    <text evidence="3">The sequence shown here is derived from an EMBL/GenBank/DDBJ whole genome shotgun (WGS) entry which is preliminary data.</text>
</comment>
<evidence type="ECO:0000313" key="3">
    <source>
        <dbReference type="EMBL" id="CAL5221872.1"/>
    </source>
</evidence>
<evidence type="ECO:0000256" key="1">
    <source>
        <dbReference type="SAM" id="Coils"/>
    </source>
</evidence>
<gene>
    <name evidence="3" type="primary">g4135</name>
    <name evidence="3" type="ORF">VP750_LOCUS3531</name>
</gene>
<evidence type="ECO:0000313" key="4">
    <source>
        <dbReference type="Proteomes" id="UP001497392"/>
    </source>
</evidence>
<reference evidence="3 4" key="1">
    <citation type="submission" date="2024-06" db="EMBL/GenBank/DDBJ databases">
        <authorList>
            <person name="Kraege A."/>
            <person name="Thomma B."/>
        </authorList>
    </citation>
    <scope>NUCLEOTIDE SEQUENCE [LARGE SCALE GENOMIC DNA]</scope>
</reference>
<dbReference type="EMBL" id="CAXHTA020000005">
    <property type="protein sequence ID" value="CAL5221872.1"/>
    <property type="molecule type" value="Genomic_DNA"/>
</dbReference>
<evidence type="ECO:0000256" key="2">
    <source>
        <dbReference type="SAM" id="MobiDB-lite"/>
    </source>
</evidence>
<accession>A0ABP1FUW7</accession>
<proteinExistence type="predicted"/>
<keyword evidence="1" id="KW-0175">Coiled coil</keyword>
<protein>
    <submittedName>
        <fullName evidence="3">G4135 protein</fullName>
    </submittedName>
</protein>
<sequence length="135" mass="14874">MVNVHPAGPTGQEADASVLIDLRQSLKQVLHENKLLEQEISSVKEVSVSVARWLVQGSAVEIRPLCRQGHPNNEDAEVAPDTPAQLEAPPTSKRSRHEHLAFLIRFAASSTVLYVSFDGGRPEAQEGHEEKYQKS</sequence>
<name>A0ABP1FUW7_9CHLO</name>
<feature type="region of interest" description="Disordered" evidence="2">
    <location>
        <begin position="66"/>
        <end position="94"/>
    </location>
</feature>
<organism evidence="3 4">
    <name type="scientific">Coccomyxa viridis</name>
    <dbReference type="NCBI Taxonomy" id="1274662"/>
    <lineage>
        <taxon>Eukaryota</taxon>
        <taxon>Viridiplantae</taxon>
        <taxon>Chlorophyta</taxon>
        <taxon>core chlorophytes</taxon>
        <taxon>Trebouxiophyceae</taxon>
        <taxon>Trebouxiophyceae incertae sedis</taxon>
        <taxon>Coccomyxaceae</taxon>
        <taxon>Coccomyxa</taxon>
    </lineage>
</organism>
<keyword evidence="4" id="KW-1185">Reference proteome</keyword>
<dbReference type="Proteomes" id="UP001497392">
    <property type="component" value="Unassembled WGS sequence"/>
</dbReference>
<feature type="coiled-coil region" evidence="1">
    <location>
        <begin position="19"/>
        <end position="46"/>
    </location>
</feature>